<dbReference type="CDD" id="cd00085">
    <property type="entry name" value="HNHc"/>
    <property type="match status" value="1"/>
</dbReference>
<organism evidence="3 4">
    <name type="scientific">Micromonospora arida</name>
    <dbReference type="NCBI Taxonomy" id="2203715"/>
    <lineage>
        <taxon>Bacteria</taxon>
        <taxon>Bacillati</taxon>
        <taxon>Actinomycetota</taxon>
        <taxon>Actinomycetes</taxon>
        <taxon>Micromonosporales</taxon>
        <taxon>Micromonosporaceae</taxon>
        <taxon>Micromonospora</taxon>
    </lineage>
</organism>
<evidence type="ECO:0000256" key="1">
    <source>
        <dbReference type="SAM" id="MobiDB-lite"/>
    </source>
</evidence>
<proteinExistence type="predicted"/>
<evidence type="ECO:0000313" key="3">
    <source>
        <dbReference type="EMBL" id="RQX14651.1"/>
    </source>
</evidence>
<accession>A0A3N9XNE1</accession>
<dbReference type="InterPro" id="IPR003615">
    <property type="entry name" value="HNH_nuc"/>
</dbReference>
<evidence type="ECO:0000259" key="2">
    <source>
        <dbReference type="SMART" id="SM00507"/>
    </source>
</evidence>
<dbReference type="GO" id="GO:0003676">
    <property type="term" value="F:nucleic acid binding"/>
    <property type="evidence" value="ECO:0007669"/>
    <property type="project" value="InterPro"/>
</dbReference>
<feature type="region of interest" description="Disordered" evidence="1">
    <location>
        <begin position="15"/>
        <end position="41"/>
    </location>
</feature>
<dbReference type="Proteomes" id="UP000266889">
    <property type="component" value="Unassembled WGS sequence"/>
</dbReference>
<dbReference type="Gene3D" id="1.10.30.50">
    <property type="match status" value="1"/>
</dbReference>
<dbReference type="GO" id="GO:0004519">
    <property type="term" value="F:endonuclease activity"/>
    <property type="evidence" value="ECO:0007669"/>
    <property type="project" value="InterPro"/>
</dbReference>
<gene>
    <name evidence="3" type="ORF">DLJ58_01080</name>
</gene>
<reference evidence="3 4" key="1">
    <citation type="submission" date="2018-05" db="EMBL/GenBank/DDBJ databases">
        <title>Micromonospora from Atacama Desert.</title>
        <authorList>
            <person name="Carro L."/>
            <person name="Goodfellow M."/>
            <person name="Klenk H.-P."/>
        </authorList>
    </citation>
    <scope>NUCLEOTIDE SEQUENCE [LARGE SCALE GENOMIC DNA]</scope>
    <source>
        <strain evidence="3 4">LB32</strain>
    </source>
</reference>
<dbReference type="SMART" id="SM00507">
    <property type="entry name" value="HNHc"/>
    <property type="match status" value="1"/>
</dbReference>
<keyword evidence="4" id="KW-1185">Reference proteome</keyword>
<dbReference type="OrthoDB" id="4413592at2"/>
<dbReference type="Pfam" id="PF01844">
    <property type="entry name" value="HNH"/>
    <property type="match status" value="1"/>
</dbReference>
<feature type="compositionally biased region" description="Basic and acidic residues" evidence="1">
    <location>
        <begin position="15"/>
        <end position="26"/>
    </location>
</feature>
<comment type="caution">
    <text evidence="3">The sequence shown here is derived from an EMBL/GenBank/DDBJ whole genome shotgun (WGS) entry which is preliminary data.</text>
</comment>
<protein>
    <recommendedName>
        <fullName evidence="2">HNH nuclease domain-containing protein</fullName>
    </recommendedName>
</protein>
<name>A0A3N9XNE1_9ACTN</name>
<feature type="domain" description="HNH nuclease" evidence="2">
    <location>
        <begin position="175"/>
        <end position="227"/>
    </location>
</feature>
<dbReference type="InterPro" id="IPR002711">
    <property type="entry name" value="HNH"/>
</dbReference>
<sequence>MDGCASLAGCADLHRPHPPRAPDHARPHVPAPRRPSAVGPAVTAAPPPCLNGCDRPARHLAGKYAGLCKPCRDRAQRTAAKIAGKCARCQVRPTEQGYTQCPSCRAVSTAYAATSNAANTASGADAASKRRNRAARKAAGLCQSAAGHGPAVAGNTYCRPCLDRRNARNVRRAERFWSAHGIDAWTCWICCGPIAPGDRHIEHVVPRARGGSDEPSNLRPSDSRCNLAKSDDDPWPYLASVWDDIDPTEVNYL</sequence>
<dbReference type="GO" id="GO:0008270">
    <property type="term" value="F:zinc ion binding"/>
    <property type="evidence" value="ECO:0007669"/>
    <property type="project" value="InterPro"/>
</dbReference>
<dbReference type="AlphaFoldDB" id="A0A3N9XNE1"/>
<evidence type="ECO:0000313" key="4">
    <source>
        <dbReference type="Proteomes" id="UP000266889"/>
    </source>
</evidence>
<dbReference type="EMBL" id="QGSY01000061">
    <property type="protein sequence ID" value="RQX14651.1"/>
    <property type="molecule type" value="Genomic_DNA"/>
</dbReference>